<dbReference type="RefSeq" id="XP_039145842.1">
    <property type="nucleotide sequence ID" value="XM_039289908.1"/>
</dbReference>
<dbReference type="Pfam" id="PF25151">
    <property type="entry name" value="TPR_Trm732_C"/>
    <property type="match status" value="1"/>
</dbReference>
<proteinExistence type="inferred from homology"/>
<evidence type="ECO:0000259" key="5">
    <source>
        <dbReference type="Pfam" id="PF25151"/>
    </source>
</evidence>
<dbReference type="GeneID" id="120283270"/>
<dbReference type="GO" id="GO:0005829">
    <property type="term" value="C:cytosol"/>
    <property type="evidence" value="ECO:0007669"/>
    <property type="project" value="TreeGrafter"/>
</dbReference>
<evidence type="ECO:0000256" key="1">
    <source>
        <dbReference type="ARBA" id="ARBA00010409"/>
    </source>
</evidence>
<organism evidence="6 7">
    <name type="scientific">Dioscorea cayennensis subsp. rotundata</name>
    <name type="common">White Guinea yam</name>
    <name type="synonym">Dioscorea rotundata</name>
    <dbReference type="NCBI Taxonomy" id="55577"/>
    <lineage>
        <taxon>Eukaryota</taxon>
        <taxon>Viridiplantae</taxon>
        <taxon>Streptophyta</taxon>
        <taxon>Embryophyta</taxon>
        <taxon>Tracheophyta</taxon>
        <taxon>Spermatophyta</taxon>
        <taxon>Magnoliopsida</taxon>
        <taxon>Liliopsida</taxon>
        <taxon>Dioscoreales</taxon>
        <taxon>Dioscoreaceae</taxon>
        <taxon>Dioscorea</taxon>
    </lineage>
</organism>
<dbReference type="Proteomes" id="UP001515500">
    <property type="component" value="Chromosome 19"/>
</dbReference>
<evidence type="ECO:0000256" key="2">
    <source>
        <dbReference type="ARBA" id="ARBA00022694"/>
    </source>
</evidence>
<dbReference type="InterPro" id="IPR051954">
    <property type="entry name" value="tRNA_methyltransferase_THADA"/>
</dbReference>
<dbReference type="Pfam" id="PF10350">
    <property type="entry name" value="DUF2428"/>
    <property type="match status" value="1"/>
</dbReference>
<gene>
    <name evidence="7" type="primary">LOC120283270</name>
</gene>
<dbReference type="InterPro" id="IPR056843">
    <property type="entry name" value="THADA-like_TPR"/>
</dbReference>
<dbReference type="PANTHER" id="PTHR14387">
    <property type="entry name" value="THADA/DEATH RECEPTOR INTERACTING PROTEIN"/>
    <property type="match status" value="1"/>
</dbReference>
<dbReference type="InterPro" id="IPR019442">
    <property type="entry name" value="THADA/TRM732_DUF2428"/>
</dbReference>
<comment type="similarity">
    <text evidence="1">Belongs to the THADA family.</text>
</comment>
<sequence length="2149" mass="241035">MSAKWRALQHRHRYTYTSIVFPQSFIETLDLISTDELAVSDFSSNLRNLISLTSTYSQISAAKDLAASFARLLAAAAPEPPAAAVRLYLEILFLENSLPLHRTLISSLAKARKSHPLIQSCLLSLCRKHGAVGRSGKKRFLVSRAALSLMGYPKLGVLSDALRDCAELVALDVATGLSSLISDINEGSRPSPAVMEQCQEAMSCLYYLFKRYPSKFMELEEDQSVFQSVVKTILSVLKSSGAFSRDCLVASGVSFCAAVQACMSHEELRGFISRGLFGVCDGGVGNGDLGVKKVMPDGDLYLEIKDLSVLSRLCLLRGILTAVPRTILNARIVGLNNGSSWTILYDGILPELCKYCEHPIDSHFNFHALTVTQICLQQIKTSILAELADFSGDYDAIPEEMSNRMLRIIWNNLEDPLSQTVKQVHLILDLLLDVKSSLYSREAPERFKLFLCKIAADLLKLGPRCKGRYIPLASLTKRLGAKSLLELNNKLPFETAYAYLDDDVCCSATSFLKCFLECLRDECWSLDGIENGYESFRGLCLPPILHGLVSGNSKLRTNLNTYALPVVLNVDIDSIFSMLGFISVGPNREENKFDADLNTDQRVAALVSLLKVSRSLALTDGDIDLDLESSLQKDIAHHFAVVCVKAVNVRLPVEWLVLALTHADDSLRIDAAESLFLNPKTASLPSSLELNLMKRAVPLNMRCSSTAFQMKWTSLFRKFFSRVRTALERQVKQGSWQPVESCNGDEDGHADATRCRAESLFHFMKWLSCFLFYSCYPSAPYERKTMAMELILIMMDVWPPSPPSQGNHCLYPYKEEFTSADSTLLLVGSIIDSWDRLRESSFRILLCFPTPLPGISSQDSLIELIRWAKKLVCSPRVRESDAGALTFRLILRKYVMELGWQVGVSDKFCLNAEQKLTNGELQHVGTRAPVVEYISSLIQWLCAVVEAGEKDLSEACRNSFVHGVLLTLRYTFEELDWNSEIVLSSGSEMRCLLEELLELVMRITSLALWVVSADALSIPYDMDDMVEDDCFLSEVPVEMDGPESLSELADVVSKTEDAVRPAEQVVMVGCWLAMKEVSLLLGTIIRKIPLPSCSQSDKLNSDFYHSNGDAIHMISSPDAILDLKQLEIMGNHFLQVLLKMKHNGAIDKTRAGFTALCNRLLCSNDPRLCKMTESWMEQLMERTIAKGQTVDDLLRRSAGIPAAFIAFFLSEPEGTPKKLLPWAMGFLINVANASMCPKSEDGKQDGTVLLEDYMPNLDGIPSENINKEVDVSCKSSKSRDEGVVPTVHAFNVLRAAFNDTNLATDTSGFCAEALIISISAFSSPYWEIRNSACLAYTALVRRMIGFLNVQKRESARRALTGLEFFHRYPALHPFLLSELKIATELLGDGHSRRVESRIAKAIHPSLCPILILLSRLKPSLISSETEDALDPFLLMPYIQRCATQSNLRVRVLASRALTGLVSNEKLPSVFSEIVYCLPYGENLMNGHETEASRRISFNSIHGVLLQLFSLLDINCKNLPDNSKKDQIIGDLIQVLLKCAWIGSMKTCPCPTLNTSYLCVLDKMLGIARLYAGSQHTTAIRKLLLELSAEYLVMEISPALAWHDPTKDDLRRQAVSSYFSCRFGGNTEDLEERFNFQRCSQPLPSVSDMLMNEISVSSLQEQVMLCLSDAAYEVRIAILKKLFHLVQCLKPDSANDIYHIWAENHLQSTVMKRLDVEENPKCLYYCLKIVFSWNILQFEKIYNLDCQKTAYDFESVSCFWNRLVYLNSTVKRMKTREILLCCMGVCVKQFAALLNGVLVSDNSREVEPANILVVYKCIEVFVTVVKQRSLPAEPVNMRKAAAESIIASGLLEEAYLVASLVSNNQILDEEPHVFDTENVSSPFKVSDLVNLYGCRILDMWFTCIQLLEDEDFVLRERLAKNVQTCIAKSKGSNGSHCGDSVASQVAKVIESSFEFLSSIFGHWLKYSNFLLMRVFDSAHSVNSCGDLVRQIFDKEIDNHHEEKLLICQICCVQLEKLLNSNSLAEGSNFDMFLQQWRLKLINQLLSFARNYSEAERTDWIGGVGNHKDTFTSLYANLLGLYVLAKNLSNCCHSPEEQYLSKITELRRIIRPYLRNPLIFNLYFLVIKTHENILDDFSASSENFDPYFLLR</sequence>
<dbReference type="InterPro" id="IPR016024">
    <property type="entry name" value="ARM-type_fold"/>
</dbReference>
<protein>
    <submittedName>
        <fullName evidence="7">LOW QUALITY PROTEIN: uncharacterized protein LOC120283270</fullName>
    </submittedName>
</protein>
<evidence type="ECO:0000313" key="7">
    <source>
        <dbReference type="RefSeq" id="XP_039145842.1"/>
    </source>
</evidence>
<name>A0AB40D574_DIOCR</name>
<dbReference type="Pfam" id="PF25150">
    <property type="entry name" value="TPR_Trm732"/>
    <property type="match status" value="1"/>
</dbReference>
<keyword evidence="6" id="KW-1185">Reference proteome</keyword>
<feature type="domain" description="DUF2428" evidence="3">
    <location>
        <begin position="992"/>
        <end position="1327"/>
    </location>
</feature>
<keyword evidence="2" id="KW-0819">tRNA processing</keyword>
<evidence type="ECO:0000259" key="4">
    <source>
        <dbReference type="Pfam" id="PF25150"/>
    </source>
</evidence>
<reference evidence="7" key="1">
    <citation type="submission" date="2025-08" db="UniProtKB">
        <authorList>
            <consortium name="RefSeq"/>
        </authorList>
    </citation>
    <scope>IDENTIFICATION</scope>
</reference>
<evidence type="ECO:0000259" key="3">
    <source>
        <dbReference type="Pfam" id="PF10350"/>
    </source>
</evidence>
<dbReference type="SUPFAM" id="SSF48371">
    <property type="entry name" value="ARM repeat"/>
    <property type="match status" value="1"/>
</dbReference>
<dbReference type="PANTHER" id="PTHR14387:SF0">
    <property type="entry name" value="DUF2428 DOMAIN-CONTAINING PROTEIN"/>
    <property type="match status" value="1"/>
</dbReference>
<dbReference type="GO" id="GO:0030488">
    <property type="term" value="P:tRNA methylation"/>
    <property type="evidence" value="ECO:0007669"/>
    <property type="project" value="TreeGrafter"/>
</dbReference>
<feature type="domain" description="tRNA (32-2'-O)-methyltransferase regulator THADA-like C-terminal TPR repeats region" evidence="5">
    <location>
        <begin position="1329"/>
        <end position="1509"/>
    </location>
</feature>
<feature type="domain" description="tRNA (32-2'-O)-methyltransferase regulator THADA-like TPR repeats region" evidence="4">
    <location>
        <begin position="542"/>
        <end position="838"/>
    </location>
</feature>
<accession>A0AB40D574</accession>
<evidence type="ECO:0000313" key="6">
    <source>
        <dbReference type="Proteomes" id="UP001515500"/>
    </source>
</evidence>
<dbReference type="InterPro" id="IPR056842">
    <property type="entry name" value="THADA-like_TPR_C"/>
</dbReference>